<gene>
    <name evidence="1" type="ORF">NEF87_000993</name>
</gene>
<evidence type="ECO:0000313" key="2">
    <source>
        <dbReference type="Proteomes" id="UP001208689"/>
    </source>
</evidence>
<keyword evidence="2" id="KW-1185">Reference proteome</keyword>
<dbReference type="Proteomes" id="UP001208689">
    <property type="component" value="Chromosome"/>
</dbReference>
<dbReference type="Gene3D" id="3.40.1380.20">
    <property type="entry name" value="Pyruvate kinase, C-terminal domain"/>
    <property type="match status" value="1"/>
</dbReference>
<proteinExistence type="predicted"/>
<dbReference type="InterPro" id="IPR036918">
    <property type="entry name" value="Pyrv_Knase_C_sf"/>
</dbReference>
<evidence type="ECO:0008006" key="3">
    <source>
        <dbReference type="Google" id="ProtNLM"/>
    </source>
</evidence>
<name>A0ABY6HMG9_9ARCH</name>
<accession>A0ABY6HMG9</accession>
<evidence type="ECO:0000313" key="1">
    <source>
        <dbReference type="EMBL" id="UYP44708.1"/>
    </source>
</evidence>
<dbReference type="EMBL" id="CP104013">
    <property type="protein sequence ID" value="UYP44708.1"/>
    <property type="molecule type" value="Genomic_DNA"/>
</dbReference>
<reference evidence="1" key="1">
    <citation type="submission" date="2022-09" db="EMBL/GenBank/DDBJ databases">
        <title>Actin cytoskeleton and complex cell architecture in an #Asgard archaeon.</title>
        <authorList>
            <person name="Ponce Toledo R.I."/>
            <person name="Schleper C."/>
            <person name="Rodrigues Oliveira T."/>
            <person name="Wollweber F."/>
            <person name="Xu J."/>
            <person name="Rittmann S."/>
            <person name="Klingl A."/>
            <person name="Pilhofer M."/>
        </authorList>
    </citation>
    <scope>NUCLEOTIDE SEQUENCE</scope>
    <source>
        <strain evidence="1">B-35</strain>
    </source>
</reference>
<dbReference type="SUPFAM" id="SSF52935">
    <property type="entry name" value="PK C-terminal domain-like"/>
    <property type="match status" value="1"/>
</dbReference>
<sequence>MVNLKYELFETPGIVNTKKTLELAAENAKQLEIDKIIIASTMGDTIKEELNFFNPKRTQIVCVTHNYGFREGIHQTFPEELKKELHEKGVEVVSGTLALSGVGSALLRKFQYFDMTTMFAKLIRTIICDGLKVGIEIALMAVDAGKISMGEDILTISGTGRGADTCCYLQAASSRLFEKLRVKAILAKPK</sequence>
<organism evidence="1 2">
    <name type="scientific">Candidatus Lokiarchaeum ossiferum</name>
    <dbReference type="NCBI Taxonomy" id="2951803"/>
    <lineage>
        <taxon>Archaea</taxon>
        <taxon>Promethearchaeati</taxon>
        <taxon>Promethearchaeota</taxon>
        <taxon>Promethearchaeia</taxon>
        <taxon>Promethearchaeales</taxon>
        <taxon>Promethearchaeaceae</taxon>
        <taxon>Candidatus Lokiarchaeum</taxon>
    </lineage>
</organism>
<protein>
    <recommendedName>
        <fullName evidence="3">Pyruvate kinase C-terminal domain-containing protein</fullName>
    </recommendedName>
</protein>